<sequence>MNNISTQEKDAVLFEIVRVHPNNCFIDDDNKNYIAKKFLLPDRHITVECEYDQDNLIAYKATVQGINFISKGGYVKVEKDSKPLSFFEKIKKNANKIAIEVIIAVVVGLILYYIFGIKSS</sequence>
<dbReference type="EMBL" id="FLUM01000001">
    <property type="protein sequence ID" value="SBV91884.1"/>
    <property type="molecule type" value="Genomic_DNA"/>
</dbReference>
<reference evidence="2" key="1">
    <citation type="submission" date="2016-04" db="EMBL/GenBank/DDBJ databases">
        <authorList>
            <person name="Evans L.H."/>
            <person name="Alamgir A."/>
            <person name="Owens N."/>
            <person name="Weber N.D."/>
            <person name="Virtaneva K."/>
            <person name="Barbian K."/>
            <person name="Babar A."/>
            <person name="Rosenke K."/>
        </authorList>
    </citation>
    <scope>NUCLEOTIDE SEQUENCE</scope>
    <source>
        <strain evidence="2">86-1</strain>
    </source>
</reference>
<evidence type="ECO:0000313" key="2">
    <source>
        <dbReference type="EMBL" id="SBV91884.1"/>
    </source>
</evidence>
<dbReference type="RefSeq" id="WP_296938355.1">
    <property type="nucleotide sequence ID" value="NZ_LT599032.1"/>
</dbReference>
<protein>
    <submittedName>
        <fullName evidence="2">Uncharacterized protein</fullName>
    </submittedName>
</protein>
<gene>
    <name evidence="2" type="ORF">KL86DYS1_10458</name>
</gene>
<dbReference type="AlphaFoldDB" id="A0A212IXK4"/>
<proteinExistence type="predicted"/>
<evidence type="ECO:0000256" key="1">
    <source>
        <dbReference type="SAM" id="Phobius"/>
    </source>
</evidence>
<keyword evidence="1" id="KW-0472">Membrane</keyword>
<accession>A0A212IXK4</accession>
<keyword evidence="1" id="KW-1133">Transmembrane helix</keyword>
<organism evidence="2">
    <name type="scientific">uncultured Dysgonomonas sp</name>
    <dbReference type="NCBI Taxonomy" id="206096"/>
    <lineage>
        <taxon>Bacteria</taxon>
        <taxon>Pseudomonadati</taxon>
        <taxon>Bacteroidota</taxon>
        <taxon>Bacteroidia</taxon>
        <taxon>Bacteroidales</taxon>
        <taxon>Dysgonomonadaceae</taxon>
        <taxon>Dysgonomonas</taxon>
        <taxon>environmental samples</taxon>
    </lineage>
</organism>
<feature type="transmembrane region" description="Helical" evidence="1">
    <location>
        <begin position="97"/>
        <end position="115"/>
    </location>
</feature>
<name>A0A212IXK4_9BACT</name>
<keyword evidence="1" id="KW-0812">Transmembrane</keyword>